<proteinExistence type="inferred from homology"/>
<keyword evidence="2" id="KW-0012">Acyltransferase</keyword>
<dbReference type="AlphaFoldDB" id="A0AAX4PFC1"/>
<dbReference type="Pfam" id="PF00583">
    <property type="entry name" value="Acetyltransf_1"/>
    <property type="match status" value="1"/>
</dbReference>
<dbReference type="InterPro" id="IPR000182">
    <property type="entry name" value="GNAT_dom"/>
</dbReference>
<evidence type="ECO:0000313" key="5">
    <source>
        <dbReference type="EMBL" id="WZN64340.1"/>
    </source>
</evidence>
<reference evidence="5 6" key="1">
    <citation type="submission" date="2024-03" db="EMBL/GenBank/DDBJ databases">
        <title>Complete genome sequence of the green alga Chloropicon roscoffensis RCC1871.</title>
        <authorList>
            <person name="Lemieux C."/>
            <person name="Pombert J.-F."/>
            <person name="Otis C."/>
            <person name="Turmel M."/>
        </authorList>
    </citation>
    <scope>NUCLEOTIDE SEQUENCE [LARGE SCALE GENOMIC DNA]</scope>
    <source>
        <strain evidence="5 6">RCC1871</strain>
    </source>
</reference>
<dbReference type="PANTHER" id="PTHR45896">
    <property type="entry name" value="N-ALPHA-ACETYLTRANSFERASE 30"/>
    <property type="match status" value="1"/>
</dbReference>
<dbReference type="Proteomes" id="UP001472866">
    <property type="component" value="Chromosome 09"/>
</dbReference>
<name>A0AAX4PFC1_9CHLO</name>
<dbReference type="CDD" id="cd04301">
    <property type="entry name" value="NAT_SF"/>
    <property type="match status" value="1"/>
</dbReference>
<dbReference type="PROSITE" id="PS51186">
    <property type="entry name" value="GNAT"/>
    <property type="match status" value="1"/>
</dbReference>
<protein>
    <submittedName>
        <fullName evidence="5">N-acetyltransferase</fullName>
    </submittedName>
</protein>
<dbReference type="EMBL" id="CP151509">
    <property type="protein sequence ID" value="WZN64340.1"/>
    <property type="molecule type" value="Genomic_DNA"/>
</dbReference>
<evidence type="ECO:0000256" key="3">
    <source>
        <dbReference type="ARBA" id="ARBA00024025"/>
    </source>
</evidence>
<feature type="domain" description="N-acetyltransferase" evidence="4">
    <location>
        <begin position="5"/>
        <end position="158"/>
    </location>
</feature>
<accession>A0AAX4PFC1</accession>
<evidence type="ECO:0000259" key="4">
    <source>
        <dbReference type="PROSITE" id="PS51186"/>
    </source>
</evidence>
<evidence type="ECO:0000256" key="1">
    <source>
        <dbReference type="ARBA" id="ARBA00022679"/>
    </source>
</evidence>
<dbReference type="Gene3D" id="3.40.630.30">
    <property type="match status" value="1"/>
</dbReference>
<comment type="similarity">
    <text evidence="3">Belongs to the acetyltransferase family. MAK3 subfamily.</text>
</comment>
<dbReference type="GO" id="GO:0031417">
    <property type="term" value="C:NatC complex"/>
    <property type="evidence" value="ECO:0007669"/>
    <property type="project" value="TreeGrafter"/>
</dbReference>
<sequence length="158" mass="18317">MEPTVTYRTFEAEGDLDALMDLVDKELSEPYSIFTYRYFVCGWPQLCFLAVERDDGGKEHCVGALVCKADLHKQQHMRGYVAMLVVERRLRKRGIAKELVNLGIQRMVEEGCREIVLEAEVTNQAALNLYSKFGFIRDKRLHRYYLTGTDAYRLKLSL</sequence>
<dbReference type="InterPro" id="IPR044542">
    <property type="entry name" value="NAA30-like"/>
</dbReference>
<gene>
    <name evidence="5" type="ORF">HKI87_09g58960</name>
</gene>
<dbReference type="SUPFAM" id="SSF55729">
    <property type="entry name" value="Acyl-CoA N-acyltransferases (Nat)"/>
    <property type="match status" value="1"/>
</dbReference>
<evidence type="ECO:0000256" key="2">
    <source>
        <dbReference type="ARBA" id="ARBA00023315"/>
    </source>
</evidence>
<dbReference type="PANTHER" id="PTHR45896:SF1">
    <property type="entry name" value="N-ALPHA-ACETYLTRANSFERASE 30"/>
    <property type="match status" value="1"/>
</dbReference>
<keyword evidence="1" id="KW-0808">Transferase</keyword>
<dbReference type="InterPro" id="IPR016181">
    <property type="entry name" value="Acyl_CoA_acyltransferase"/>
</dbReference>
<dbReference type="GO" id="GO:0004596">
    <property type="term" value="F:protein-N-terminal amino-acid acetyltransferase activity"/>
    <property type="evidence" value="ECO:0007669"/>
    <property type="project" value="InterPro"/>
</dbReference>
<evidence type="ECO:0000313" key="6">
    <source>
        <dbReference type="Proteomes" id="UP001472866"/>
    </source>
</evidence>
<keyword evidence="6" id="KW-1185">Reference proteome</keyword>
<organism evidence="5 6">
    <name type="scientific">Chloropicon roscoffensis</name>
    <dbReference type="NCBI Taxonomy" id="1461544"/>
    <lineage>
        <taxon>Eukaryota</taxon>
        <taxon>Viridiplantae</taxon>
        <taxon>Chlorophyta</taxon>
        <taxon>Chloropicophyceae</taxon>
        <taxon>Chloropicales</taxon>
        <taxon>Chloropicaceae</taxon>
        <taxon>Chloropicon</taxon>
    </lineage>
</organism>